<dbReference type="STRING" id="215250.A0A316YDX0"/>
<evidence type="ECO:0000256" key="1">
    <source>
        <dbReference type="SAM" id="MobiDB-lite"/>
    </source>
</evidence>
<organism evidence="3 4">
    <name type="scientific">Acaromyces ingoldii</name>
    <dbReference type="NCBI Taxonomy" id="215250"/>
    <lineage>
        <taxon>Eukaryota</taxon>
        <taxon>Fungi</taxon>
        <taxon>Dikarya</taxon>
        <taxon>Basidiomycota</taxon>
        <taxon>Ustilaginomycotina</taxon>
        <taxon>Exobasidiomycetes</taxon>
        <taxon>Exobasidiales</taxon>
        <taxon>Cryptobasidiaceae</taxon>
        <taxon>Acaromyces</taxon>
    </lineage>
</organism>
<dbReference type="GeneID" id="37044643"/>
<feature type="region of interest" description="Disordered" evidence="1">
    <location>
        <begin position="686"/>
        <end position="737"/>
    </location>
</feature>
<feature type="compositionally biased region" description="Acidic residues" evidence="1">
    <location>
        <begin position="700"/>
        <end position="715"/>
    </location>
</feature>
<keyword evidence="4" id="KW-1185">Reference proteome</keyword>
<protein>
    <submittedName>
        <fullName evidence="3">Uncharacterized protein</fullName>
    </submittedName>
</protein>
<feature type="region of interest" description="Disordered" evidence="1">
    <location>
        <begin position="1"/>
        <end position="39"/>
    </location>
</feature>
<evidence type="ECO:0000256" key="2">
    <source>
        <dbReference type="SAM" id="Phobius"/>
    </source>
</evidence>
<dbReference type="EMBL" id="KZ819640">
    <property type="protein sequence ID" value="PWN87419.1"/>
    <property type="molecule type" value="Genomic_DNA"/>
</dbReference>
<name>A0A316YDX0_9BASI</name>
<keyword evidence="2" id="KW-0472">Membrane</keyword>
<sequence>MAAREPETNGLAPVDGRNDDVEAGEDAPLLSNGADGERAAGWSHYPRQLLSRTSQYVHGIASSAYSATTNKGKQRSTDEQTVEAGPAAGPSPRPSMKERVRKFKAGHPGIFWTIVGLLIAIGVVLLLLLIAVAHLFLITLRSPNEAVQQRIIARSLNVDGPDKVELLNLTSEGVYVRIDGRIGLDGDAALDEWLGPRKEKGLWKRKERDLIEWVFSKVKGAEVDVGQVALRSPDWSVKRKVDEVHLLPEGEDGDDGKKIKSLARQEPTDLITFDIEPLLVPLPPLKGHGVTSLGNKDEAPEAETPLSLTILLKPSAPDLLVFAQNAIKNKRAILDFNVHSVRVRGLSQKEWTAGEVGKKRWNVPGWVDLAMGDIWKRLGQDIPKLDNNGTGTDDFLNLTRYDFFEIGKPKDKLELQDDGDLVATASRALGIKAYAEAKNPLGKLLKGYVGYSLPFGVFLPIEDNKDKNNNGSSLFSKPPSTQPKDTVLLAAVATEPIEINGQDKIPLKLTGRVVPPPQSVLSSEEAEPVYASSRNGQKVLDAGNAHVEDDSPGQAALSGFLSRFLRGEPNSVYVHGGSPFTTPQAKKTLGNADDEEPLPGGGSVLPAWLDRALRTLSLPISFPGSKVTDLIQNVTINDLKITPHPFEREKLLCSGTVMGVMNMPGQLATVDVDITDLWPDILVYNGKPPSMRHGGGKGDDDGDKDEAGAQDEDGDEPSKDPDVPEPEPLPDPLPKGAFGRVVPHVWAPATTYLDPTDPKKQRKLLRSELKNVPFTVLPGRGAEFRSFSWKIVTGEGARAGIEGKAKAKIWNSGLGKLLLSNLPVKGVFTVGKRGGDDGDGDGDDGLLL</sequence>
<reference evidence="3" key="1">
    <citation type="journal article" date="2018" name="Mol. Biol. Evol.">
        <title>Broad Genomic Sampling Reveals a Smut Pathogenic Ancestry of the Fungal Clade Ustilaginomycotina.</title>
        <authorList>
            <person name="Kijpornyongpan T."/>
            <person name="Mondo S.J."/>
            <person name="Barry K."/>
            <person name="Sandor L."/>
            <person name="Lee J."/>
            <person name="Lipzen A."/>
            <person name="Pangilinan J."/>
            <person name="LaButti K."/>
            <person name="Hainaut M."/>
            <person name="Henrissat B."/>
            <person name="Grigoriev I.V."/>
            <person name="Spatafora J.W."/>
            <person name="Aime M.C."/>
        </authorList>
    </citation>
    <scope>NUCLEOTIDE SEQUENCE [LARGE SCALE GENOMIC DNA]</scope>
    <source>
        <strain evidence="3">MCA 4198</strain>
    </source>
</reference>
<accession>A0A316YDX0</accession>
<dbReference type="OrthoDB" id="10039566at2759"/>
<dbReference type="Proteomes" id="UP000245768">
    <property type="component" value="Unassembled WGS sequence"/>
</dbReference>
<feature type="region of interest" description="Disordered" evidence="1">
    <location>
        <begin position="67"/>
        <end position="96"/>
    </location>
</feature>
<dbReference type="RefSeq" id="XP_025374617.1">
    <property type="nucleotide sequence ID" value="XM_025522727.1"/>
</dbReference>
<dbReference type="InParanoid" id="A0A316YDX0"/>
<dbReference type="AlphaFoldDB" id="A0A316YDX0"/>
<evidence type="ECO:0000313" key="4">
    <source>
        <dbReference type="Proteomes" id="UP000245768"/>
    </source>
</evidence>
<gene>
    <name evidence="3" type="ORF">FA10DRAFT_269370</name>
</gene>
<keyword evidence="2" id="KW-1133">Transmembrane helix</keyword>
<feature type="transmembrane region" description="Helical" evidence="2">
    <location>
        <begin position="109"/>
        <end position="137"/>
    </location>
</feature>
<keyword evidence="2" id="KW-0812">Transmembrane</keyword>
<proteinExistence type="predicted"/>
<evidence type="ECO:0000313" key="3">
    <source>
        <dbReference type="EMBL" id="PWN87419.1"/>
    </source>
</evidence>